<dbReference type="InterPro" id="IPR027486">
    <property type="entry name" value="Ribosomal_uS10_dom"/>
</dbReference>
<feature type="domain" description="Small ribosomal subunit protein uS10" evidence="3">
    <location>
        <begin position="56"/>
        <end position="123"/>
    </location>
</feature>
<gene>
    <name evidence="4" type="ORF">MAR_002178</name>
</gene>
<proteinExistence type="predicted"/>
<evidence type="ECO:0000256" key="1">
    <source>
        <dbReference type="ARBA" id="ARBA00022980"/>
    </source>
</evidence>
<reference evidence="4" key="1">
    <citation type="submission" date="2022-11" db="EMBL/GenBank/DDBJ databases">
        <title>Centuries of genome instability and evolution in soft-shell clam transmissible cancer (bioRxiv).</title>
        <authorList>
            <person name="Hart S.F.M."/>
            <person name="Yonemitsu M.A."/>
            <person name="Giersch R.M."/>
            <person name="Beal B.F."/>
            <person name="Arriagada G."/>
            <person name="Davis B.W."/>
            <person name="Ostrander E.A."/>
            <person name="Goff S.P."/>
            <person name="Metzger M.J."/>
        </authorList>
    </citation>
    <scope>NUCLEOTIDE SEQUENCE</scope>
    <source>
        <strain evidence="4">MELC-2E11</strain>
        <tissue evidence="4">Siphon/mantle</tissue>
    </source>
</reference>
<dbReference type="SUPFAM" id="SSF54999">
    <property type="entry name" value="Ribosomal protein S10"/>
    <property type="match status" value="1"/>
</dbReference>
<evidence type="ECO:0000259" key="3">
    <source>
        <dbReference type="Pfam" id="PF00338"/>
    </source>
</evidence>
<accession>A0ABY7FE34</accession>
<evidence type="ECO:0000256" key="2">
    <source>
        <dbReference type="ARBA" id="ARBA00023274"/>
    </source>
</evidence>
<protein>
    <recommendedName>
        <fullName evidence="3">Small ribosomal subunit protein uS10 domain-containing protein</fullName>
    </recommendedName>
</protein>
<keyword evidence="1" id="KW-0689">Ribosomal protein</keyword>
<dbReference type="InterPro" id="IPR036838">
    <property type="entry name" value="Ribosomal_uS10_dom_sf"/>
</dbReference>
<dbReference type="EMBL" id="CP111022">
    <property type="protein sequence ID" value="WAR20340.1"/>
    <property type="molecule type" value="Genomic_DNA"/>
</dbReference>
<keyword evidence="5" id="KW-1185">Reference proteome</keyword>
<evidence type="ECO:0000313" key="5">
    <source>
        <dbReference type="Proteomes" id="UP001164746"/>
    </source>
</evidence>
<dbReference type="PANTHER" id="PTHR13473">
    <property type="entry name" value="MITOCHONDRIAL RIBOSOMAL PROTEIN L48"/>
    <property type="match status" value="1"/>
</dbReference>
<keyword evidence="2" id="KW-0687">Ribonucleoprotein</keyword>
<dbReference type="Proteomes" id="UP001164746">
    <property type="component" value="Chromosome 11"/>
</dbReference>
<dbReference type="Pfam" id="PF00338">
    <property type="entry name" value="Ribosomal_S10"/>
    <property type="match status" value="1"/>
</dbReference>
<dbReference type="InterPro" id="IPR027487">
    <property type="entry name" value="Ribosomal_mL48"/>
</dbReference>
<name>A0ABY7FE34_MYAAR</name>
<sequence>MDIFRKVVYRNLTFSRIKCLRNSARNFSCSSLMQYKWEPDDLVTEPEIPEYPGVLIKMKGYDFRVLESYAKFVFRTASMLDPEVGRWALPPQKMEMQTLKPNSTTVVETCHLNIYERVVEATNEDYEARYVPDHTRQKLQSALEELPTHQSPKAFPSP</sequence>
<evidence type="ECO:0000313" key="4">
    <source>
        <dbReference type="EMBL" id="WAR20340.1"/>
    </source>
</evidence>
<dbReference type="PANTHER" id="PTHR13473:SF0">
    <property type="entry name" value="LARGE RIBOSOMAL SUBUNIT PROTEIN ML48"/>
    <property type="match status" value="1"/>
</dbReference>
<organism evidence="4 5">
    <name type="scientific">Mya arenaria</name>
    <name type="common">Soft-shell clam</name>
    <dbReference type="NCBI Taxonomy" id="6604"/>
    <lineage>
        <taxon>Eukaryota</taxon>
        <taxon>Metazoa</taxon>
        <taxon>Spiralia</taxon>
        <taxon>Lophotrochozoa</taxon>
        <taxon>Mollusca</taxon>
        <taxon>Bivalvia</taxon>
        <taxon>Autobranchia</taxon>
        <taxon>Heteroconchia</taxon>
        <taxon>Euheterodonta</taxon>
        <taxon>Imparidentia</taxon>
        <taxon>Neoheterodontei</taxon>
        <taxon>Myida</taxon>
        <taxon>Myoidea</taxon>
        <taxon>Myidae</taxon>
        <taxon>Mya</taxon>
    </lineage>
</organism>